<dbReference type="Gene3D" id="3.40.630.190">
    <property type="entry name" value="LCP protein"/>
    <property type="match status" value="1"/>
</dbReference>
<dbReference type="PANTHER" id="PTHR33392:SF6">
    <property type="entry name" value="POLYISOPRENYL-TEICHOIC ACID--PEPTIDOGLYCAN TEICHOIC ACID TRANSFERASE TAGU"/>
    <property type="match status" value="1"/>
</dbReference>
<dbReference type="InterPro" id="IPR050922">
    <property type="entry name" value="LytR/CpsA/Psr_CW_biosynth"/>
</dbReference>
<dbReference type="NCBIfam" id="TIGR00350">
    <property type="entry name" value="lytR_cpsA_psr"/>
    <property type="match status" value="1"/>
</dbReference>
<comment type="caution">
    <text evidence="4">The sequence shown here is derived from an EMBL/GenBank/DDBJ whole genome shotgun (WGS) entry which is preliminary data.</text>
</comment>
<dbReference type="AlphaFoldDB" id="A0A0G1MWJ2"/>
<sequence length="385" mass="42163">MNYVNLKTNAGRPARAKKSGGKSVLAYLPIVAFTGLVILVAVNASRIKTALASMLSPVDIVNSIAKTADTKLKETDGRTNILLLGSDQRSFGDQLYSQLTDTLVVISVGTENKDVVMISIPRDLWVESSDGSRWKINELYGIYGGKDGTGREEVLKAVSSVLGIPIHYHSIVNFSMFETVIDTLGGVEVYVETAFEDFEYPIEGKEVDTCGRSASDAKRMLSEGKAYVQIFPCRYEHIAFAKGVQKMDGATALKYVRSRHGNNDEGTDFARAKRQQNLIAAVKEKALSSTTLLDFSKIASLFDLYAKNVDTNLDLSSVQLFLSLAKSSTFANTRSLVLDDRSAGENGGLLYAPTDLTMYGGKYVLIPKAGDYSQIHAYMQKYLFD</sequence>
<accession>A0A0G1MWJ2</accession>
<feature type="transmembrane region" description="Helical" evidence="2">
    <location>
        <begin position="24"/>
        <end position="44"/>
    </location>
</feature>
<evidence type="ECO:0000313" key="4">
    <source>
        <dbReference type="EMBL" id="KKT85137.1"/>
    </source>
</evidence>
<protein>
    <submittedName>
        <fullName evidence="4">Cell envelope-related transcriptional attenuator</fullName>
    </submittedName>
</protein>
<dbReference type="Proteomes" id="UP000034504">
    <property type="component" value="Unassembled WGS sequence"/>
</dbReference>
<evidence type="ECO:0000256" key="1">
    <source>
        <dbReference type="ARBA" id="ARBA00006068"/>
    </source>
</evidence>
<feature type="domain" description="Cell envelope-related transcriptional attenuator" evidence="3">
    <location>
        <begin position="100"/>
        <end position="286"/>
    </location>
</feature>
<proteinExistence type="inferred from homology"/>
<dbReference type="PANTHER" id="PTHR33392">
    <property type="entry name" value="POLYISOPRENYL-TEICHOIC ACID--PEPTIDOGLYCAN TEICHOIC ACID TRANSFERASE TAGU"/>
    <property type="match status" value="1"/>
</dbReference>
<name>A0A0G1MWJ2_UNCKA</name>
<organism evidence="4 5">
    <name type="scientific">candidate division WWE3 bacterium GW2011_GWC2_44_9</name>
    <dbReference type="NCBI Taxonomy" id="1619125"/>
    <lineage>
        <taxon>Bacteria</taxon>
        <taxon>Katanobacteria</taxon>
    </lineage>
</organism>
<keyword evidence="2" id="KW-1133">Transmembrane helix</keyword>
<comment type="similarity">
    <text evidence="1">Belongs to the LytR/CpsA/Psr (LCP) family.</text>
</comment>
<gene>
    <name evidence="4" type="ORF">UW82_C0002G0007</name>
</gene>
<keyword evidence="2" id="KW-0472">Membrane</keyword>
<dbReference type="InterPro" id="IPR004474">
    <property type="entry name" value="LytR_CpsA_psr"/>
</dbReference>
<evidence type="ECO:0000313" key="5">
    <source>
        <dbReference type="Proteomes" id="UP000034504"/>
    </source>
</evidence>
<dbReference type="Pfam" id="PF03816">
    <property type="entry name" value="LytR_cpsA_psr"/>
    <property type="match status" value="1"/>
</dbReference>
<evidence type="ECO:0000256" key="2">
    <source>
        <dbReference type="SAM" id="Phobius"/>
    </source>
</evidence>
<keyword evidence="2" id="KW-0812">Transmembrane</keyword>
<evidence type="ECO:0000259" key="3">
    <source>
        <dbReference type="Pfam" id="PF03816"/>
    </source>
</evidence>
<reference evidence="4 5" key="1">
    <citation type="journal article" date="2015" name="Nature">
        <title>rRNA introns, odd ribosomes, and small enigmatic genomes across a large radiation of phyla.</title>
        <authorList>
            <person name="Brown C.T."/>
            <person name="Hug L.A."/>
            <person name="Thomas B.C."/>
            <person name="Sharon I."/>
            <person name="Castelle C.J."/>
            <person name="Singh A."/>
            <person name="Wilkins M.J."/>
            <person name="Williams K.H."/>
            <person name="Banfield J.F."/>
        </authorList>
    </citation>
    <scope>NUCLEOTIDE SEQUENCE [LARGE SCALE GENOMIC DNA]</scope>
</reference>
<dbReference type="EMBL" id="LCJU01000002">
    <property type="protein sequence ID" value="KKT85137.1"/>
    <property type="molecule type" value="Genomic_DNA"/>
</dbReference>